<dbReference type="Proteomes" id="UP000004994">
    <property type="component" value="Chromosome 2"/>
</dbReference>
<proteinExistence type="predicted"/>
<dbReference type="Pfam" id="PF17919">
    <property type="entry name" value="RT_RNaseH_2"/>
    <property type="match status" value="1"/>
</dbReference>
<sequence>MDLSKGYYQVRIAEGDEPKTTCVTRYGAFEWLVIPFSLTNAPATFCTLMNKILHPYLDQFVVVYLDDIVIYSGTLEEHVMHLKKVFKILQDNQLYVKREKCEFAQPKVHFLGHVISQGELRMDEAKVKAIRDWEAPTKVTEMRSFLGLANYYRMFISGYSAKFSPLTELLKKNRPWVWSEECQGAFEGLKTAVIEEPVLMLPDFTKAFEIHTDASDFSIGGLDYKNYKAEIRIAYAQDHFKDRVDKGYFVLNDVFRYVEENEIDTVSEVINGTEDVQLEVLTPDPEIVVETESHFNEDQHPTNTESANSVAQEDAPKKLYASIVSSQTKKGPTKIYVPTNTSRMAPPKAIKQLVAAASPIIIGSRKVVVDMKRTTTRGSAETLVEVGATGEMNLEDTIFQGVVGFKVEVGESYQLRGRRGQRGGPSQSSATAYFMWLDEFFGGKF</sequence>
<dbReference type="InterPro" id="IPR000477">
    <property type="entry name" value="RT_dom"/>
</dbReference>
<evidence type="ECO:0000259" key="1">
    <source>
        <dbReference type="PROSITE" id="PS50878"/>
    </source>
</evidence>
<dbReference type="STRING" id="4081.A0A3Q7EZ77"/>
<evidence type="ECO:0000313" key="2">
    <source>
        <dbReference type="EnsemblPlants" id="Solyc02g032987.1.1"/>
    </source>
</evidence>
<evidence type="ECO:0000313" key="3">
    <source>
        <dbReference type="Proteomes" id="UP000004994"/>
    </source>
</evidence>
<dbReference type="InterPro" id="IPR043502">
    <property type="entry name" value="DNA/RNA_pol_sf"/>
</dbReference>
<dbReference type="PANTHER" id="PTHR33064:SF40">
    <property type="entry name" value="REVERSE TRANSCRIPTASE_RETROTRANSPOSON-DERIVED PROTEIN RNASE H-LIKE DOMAIN-CONTAINING PROTEIN"/>
    <property type="match status" value="1"/>
</dbReference>
<feature type="domain" description="Reverse transcriptase" evidence="1">
    <location>
        <begin position="1"/>
        <end position="115"/>
    </location>
</feature>
<dbReference type="AlphaFoldDB" id="A0A3Q7EZ77"/>
<dbReference type="PROSITE" id="PS50878">
    <property type="entry name" value="RT_POL"/>
    <property type="match status" value="1"/>
</dbReference>
<name>A0A3Q7EZ77_SOLLC</name>
<organism evidence="2">
    <name type="scientific">Solanum lycopersicum</name>
    <name type="common">Tomato</name>
    <name type="synonym">Lycopersicon esculentum</name>
    <dbReference type="NCBI Taxonomy" id="4081"/>
    <lineage>
        <taxon>Eukaryota</taxon>
        <taxon>Viridiplantae</taxon>
        <taxon>Streptophyta</taxon>
        <taxon>Embryophyta</taxon>
        <taxon>Tracheophyta</taxon>
        <taxon>Spermatophyta</taxon>
        <taxon>Magnoliopsida</taxon>
        <taxon>eudicotyledons</taxon>
        <taxon>Gunneridae</taxon>
        <taxon>Pentapetalae</taxon>
        <taxon>asterids</taxon>
        <taxon>lamiids</taxon>
        <taxon>Solanales</taxon>
        <taxon>Solanaceae</taxon>
        <taxon>Solanoideae</taxon>
        <taxon>Solaneae</taxon>
        <taxon>Solanum</taxon>
        <taxon>Solanum subgen. Lycopersicon</taxon>
    </lineage>
</organism>
<dbReference type="Gramene" id="Solyc02g032987.1.1">
    <property type="protein sequence ID" value="Solyc02g032987.1.1"/>
    <property type="gene ID" value="Solyc02g032987.1"/>
</dbReference>
<dbReference type="FunFam" id="3.30.70.270:FF:000115">
    <property type="entry name" value="Polyprotein of retroviral origin, putative"/>
    <property type="match status" value="1"/>
</dbReference>
<accession>A0A3Q7EZ77</accession>
<reference evidence="2" key="1">
    <citation type="journal article" date="2012" name="Nature">
        <title>The tomato genome sequence provides insights into fleshy fruit evolution.</title>
        <authorList>
            <consortium name="Tomato Genome Consortium"/>
        </authorList>
    </citation>
    <scope>NUCLEOTIDE SEQUENCE [LARGE SCALE GENOMIC DNA]</scope>
    <source>
        <strain evidence="2">cv. Heinz 1706</strain>
    </source>
</reference>
<dbReference type="InParanoid" id="A0A3Q7EZ77"/>
<dbReference type="PANTHER" id="PTHR33064">
    <property type="entry name" value="POL PROTEIN"/>
    <property type="match status" value="1"/>
</dbReference>
<dbReference type="FunFam" id="3.30.70.270:FF:000003">
    <property type="entry name" value="Transposon Ty3-G Gag-Pol polyprotein"/>
    <property type="match status" value="1"/>
</dbReference>
<dbReference type="InterPro" id="IPR041577">
    <property type="entry name" value="RT_RNaseH_2"/>
</dbReference>
<keyword evidence="3" id="KW-1185">Reference proteome</keyword>
<protein>
    <recommendedName>
        <fullName evidence="1">Reverse transcriptase domain-containing protein</fullName>
    </recommendedName>
</protein>
<dbReference type="EnsemblPlants" id="Solyc02g032987.1.1">
    <property type="protein sequence ID" value="Solyc02g032987.1.1"/>
    <property type="gene ID" value="Solyc02g032987.1"/>
</dbReference>
<dbReference type="InterPro" id="IPR051320">
    <property type="entry name" value="Viral_Replic_Matur_Polypro"/>
</dbReference>
<dbReference type="InterPro" id="IPR043128">
    <property type="entry name" value="Rev_trsase/Diguanyl_cyclase"/>
</dbReference>
<reference evidence="2" key="2">
    <citation type="submission" date="2019-01" db="UniProtKB">
        <authorList>
            <consortium name="EnsemblPlants"/>
        </authorList>
    </citation>
    <scope>IDENTIFICATION</scope>
    <source>
        <strain evidence="2">cv. Heinz 1706</strain>
    </source>
</reference>
<dbReference type="CDD" id="cd01647">
    <property type="entry name" value="RT_LTR"/>
    <property type="match status" value="1"/>
</dbReference>
<dbReference type="Pfam" id="PF00078">
    <property type="entry name" value="RVT_1"/>
    <property type="match status" value="1"/>
</dbReference>
<dbReference type="SUPFAM" id="SSF56672">
    <property type="entry name" value="DNA/RNA polymerases"/>
    <property type="match status" value="1"/>
</dbReference>
<dbReference type="Gene3D" id="3.30.70.270">
    <property type="match status" value="2"/>
</dbReference>